<keyword evidence="2" id="KW-0645">Protease</keyword>
<comment type="similarity">
    <text evidence="1">Belongs to the peptidase C48 family.</text>
</comment>
<comment type="caution">
    <text evidence="5">The sequence shown here is derived from an EMBL/GenBank/DDBJ whole genome shotgun (WGS) entry which is preliminary data.</text>
</comment>
<dbReference type="Proteomes" id="UP001341840">
    <property type="component" value="Unassembled WGS sequence"/>
</dbReference>
<feature type="domain" description="Ubiquitin-like protease family profile" evidence="4">
    <location>
        <begin position="164"/>
        <end position="353"/>
    </location>
</feature>
<reference evidence="5 6" key="1">
    <citation type="journal article" date="2023" name="Plants (Basel)">
        <title>Bridging the Gap: Combining Genomics and Transcriptomics Approaches to Understand Stylosanthes scabra, an Orphan Legume from the Brazilian Caatinga.</title>
        <authorList>
            <person name="Ferreira-Neto J.R.C."/>
            <person name="da Silva M.D."/>
            <person name="Binneck E."/>
            <person name="de Melo N.F."/>
            <person name="da Silva R.H."/>
            <person name="de Melo A.L.T.M."/>
            <person name="Pandolfi V."/>
            <person name="Bustamante F.O."/>
            <person name="Brasileiro-Vidal A.C."/>
            <person name="Benko-Iseppon A.M."/>
        </authorList>
    </citation>
    <scope>NUCLEOTIDE SEQUENCE [LARGE SCALE GENOMIC DNA]</scope>
    <source>
        <tissue evidence="5">Leaves</tissue>
    </source>
</reference>
<dbReference type="Gene3D" id="3.40.395.10">
    <property type="entry name" value="Adenoviral Proteinase, Chain A"/>
    <property type="match status" value="1"/>
</dbReference>
<keyword evidence="6" id="KW-1185">Reference proteome</keyword>
<name>A0ABU6X9Z4_9FABA</name>
<dbReference type="SUPFAM" id="SSF54001">
    <property type="entry name" value="Cysteine proteinases"/>
    <property type="match status" value="1"/>
</dbReference>
<evidence type="ECO:0000313" key="6">
    <source>
        <dbReference type="Proteomes" id="UP001341840"/>
    </source>
</evidence>
<keyword evidence="3" id="KW-0378">Hydrolase</keyword>
<organism evidence="5 6">
    <name type="scientific">Stylosanthes scabra</name>
    <dbReference type="NCBI Taxonomy" id="79078"/>
    <lineage>
        <taxon>Eukaryota</taxon>
        <taxon>Viridiplantae</taxon>
        <taxon>Streptophyta</taxon>
        <taxon>Embryophyta</taxon>
        <taxon>Tracheophyta</taxon>
        <taxon>Spermatophyta</taxon>
        <taxon>Magnoliopsida</taxon>
        <taxon>eudicotyledons</taxon>
        <taxon>Gunneridae</taxon>
        <taxon>Pentapetalae</taxon>
        <taxon>rosids</taxon>
        <taxon>fabids</taxon>
        <taxon>Fabales</taxon>
        <taxon>Fabaceae</taxon>
        <taxon>Papilionoideae</taxon>
        <taxon>50 kb inversion clade</taxon>
        <taxon>dalbergioids sensu lato</taxon>
        <taxon>Dalbergieae</taxon>
        <taxon>Pterocarpus clade</taxon>
        <taxon>Stylosanthes</taxon>
    </lineage>
</organism>
<proteinExistence type="inferred from homology"/>
<evidence type="ECO:0000259" key="4">
    <source>
        <dbReference type="PROSITE" id="PS50600"/>
    </source>
</evidence>
<evidence type="ECO:0000256" key="2">
    <source>
        <dbReference type="ARBA" id="ARBA00022670"/>
    </source>
</evidence>
<evidence type="ECO:0000256" key="3">
    <source>
        <dbReference type="ARBA" id="ARBA00022801"/>
    </source>
</evidence>
<dbReference type="PROSITE" id="PS50600">
    <property type="entry name" value="ULP_PROTEASE"/>
    <property type="match status" value="1"/>
</dbReference>
<dbReference type="Pfam" id="PF02902">
    <property type="entry name" value="Peptidase_C48"/>
    <property type="match status" value="1"/>
</dbReference>
<gene>
    <name evidence="5" type="ORF">PIB30_026318</name>
</gene>
<protein>
    <recommendedName>
        <fullName evidence="4">Ubiquitin-like protease family profile domain-containing protein</fullName>
    </recommendedName>
</protein>
<dbReference type="InterPro" id="IPR003653">
    <property type="entry name" value="Peptidase_C48_C"/>
</dbReference>
<evidence type="ECO:0000313" key="5">
    <source>
        <dbReference type="EMBL" id="MED6194201.1"/>
    </source>
</evidence>
<sequence length="353" mass="40627">MTSAISSLAKILEIRSSTSARFFTQESITSTLNTKSTLGSSLNILNGDMNINVKKLIHVNEDTIEHHIKKQSNNDHENSESKAIMQKWVKPDEYDLNKLGMPSQTRHDDINAKSTDGKYIGNKASSSFVLRRRSFFQKIQDWMPMAFKVPEDMFLAAKEIACATYIFGPEVSNPTSSDELLVTTGANFINRKCLFTLVPGEQVLDTLAYHLTNEHKKLFKVSSMWYLPTIFSQLALSWTRSPDNLREQFANKYMDKVDNVSRIFVPIHDGNKHWFLMIVDMNKDRIFLLDSAKSTSSNYHRRFSVETMVIFIERMFSHHSFYNNINHLVPRVSKFKIIEPQSLLQQRKGSAKQ</sequence>
<evidence type="ECO:0000256" key="1">
    <source>
        <dbReference type="ARBA" id="ARBA00005234"/>
    </source>
</evidence>
<accession>A0ABU6X9Z4</accession>
<dbReference type="EMBL" id="JASCZI010211547">
    <property type="protein sequence ID" value="MED6194201.1"/>
    <property type="molecule type" value="Genomic_DNA"/>
</dbReference>
<dbReference type="InterPro" id="IPR038765">
    <property type="entry name" value="Papain-like_cys_pep_sf"/>
</dbReference>